<dbReference type="SMART" id="SM01321">
    <property type="entry name" value="Y1_Tnp"/>
    <property type="match status" value="1"/>
</dbReference>
<dbReference type="EMBL" id="UFQC01000075">
    <property type="protein sequence ID" value="SSW73946.1"/>
    <property type="molecule type" value="Genomic_DNA"/>
</dbReference>
<sequence length="162" mass="19343">MLAWMTSYRRLYLPGGTYFFTVAALPRGTRRLVERAELLKACIRAEQRLAPFSILAAVIMPDHLHMVWRLPEGDSDYPNRWRRIKARFSRALPPHPPIVTRRGRGEREIWQRRYWEHAVRDEAELAACIGYVHSNPIKHGYAERPEEWPHSTYLAWRERQRR</sequence>
<dbReference type="SUPFAM" id="SSF143422">
    <property type="entry name" value="Transposase IS200-like"/>
    <property type="match status" value="1"/>
</dbReference>
<gene>
    <name evidence="2" type="primary">rayT</name>
    <name evidence="2" type="ORF">AVE30378_06294</name>
</gene>
<name>A0A446D1G7_9BURK</name>
<dbReference type="AlphaFoldDB" id="A0A446D1G7"/>
<evidence type="ECO:0000259" key="1">
    <source>
        <dbReference type="SMART" id="SM01321"/>
    </source>
</evidence>
<dbReference type="InterPro" id="IPR052715">
    <property type="entry name" value="RAYT_transposase"/>
</dbReference>
<dbReference type="Gene3D" id="3.30.70.1290">
    <property type="entry name" value="Transposase IS200-like"/>
    <property type="match status" value="1"/>
</dbReference>
<evidence type="ECO:0000313" key="2">
    <source>
        <dbReference type="EMBL" id="SSW73946.1"/>
    </source>
</evidence>
<dbReference type="GO" id="GO:0043565">
    <property type="term" value="F:sequence-specific DNA binding"/>
    <property type="evidence" value="ECO:0007669"/>
    <property type="project" value="TreeGrafter"/>
</dbReference>
<dbReference type="InterPro" id="IPR002686">
    <property type="entry name" value="Transposase_17"/>
</dbReference>
<accession>A0A446D1G7</accession>
<dbReference type="Pfam" id="PF01797">
    <property type="entry name" value="Y1_Tnp"/>
    <property type="match status" value="1"/>
</dbReference>
<dbReference type="PANTHER" id="PTHR36966:SF1">
    <property type="entry name" value="REP-ASSOCIATED TYROSINE TRANSPOSASE"/>
    <property type="match status" value="1"/>
</dbReference>
<dbReference type="GO" id="GO:0004803">
    <property type="term" value="F:transposase activity"/>
    <property type="evidence" value="ECO:0007669"/>
    <property type="project" value="InterPro"/>
</dbReference>
<feature type="domain" description="Transposase IS200-like" evidence="1">
    <location>
        <begin position="13"/>
        <end position="135"/>
    </location>
</feature>
<dbReference type="NCBIfam" id="NF047646">
    <property type="entry name" value="REP_Tyr_transpos"/>
    <property type="match status" value="1"/>
</dbReference>
<dbReference type="RefSeq" id="WP_244235202.1">
    <property type="nucleotide sequence ID" value="NZ_UFQC01000075.1"/>
</dbReference>
<dbReference type="GO" id="GO:0006313">
    <property type="term" value="P:DNA transposition"/>
    <property type="evidence" value="ECO:0007669"/>
    <property type="project" value="InterPro"/>
</dbReference>
<proteinExistence type="predicted"/>
<dbReference type="InterPro" id="IPR036515">
    <property type="entry name" value="Transposase_17_sf"/>
</dbReference>
<organism evidence="2 3">
    <name type="scientific">Achromobacter veterisilvae</name>
    <dbReference type="NCBI Taxonomy" id="2069367"/>
    <lineage>
        <taxon>Bacteria</taxon>
        <taxon>Pseudomonadati</taxon>
        <taxon>Pseudomonadota</taxon>
        <taxon>Betaproteobacteria</taxon>
        <taxon>Burkholderiales</taxon>
        <taxon>Alcaligenaceae</taxon>
        <taxon>Achromobacter</taxon>
    </lineage>
</organism>
<protein>
    <submittedName>
        <fullName evidence="2">REP-associated tyrosine transposase</fullName>
    </submittedName>
</protein>
<dbReference type="Proteomes" id="UP000289465">
    <property type="component" value="Unassembled WGS sequence"/>
</dbReference>
<dbReference type="PANTHER" id="PTHR36966">
    <property type="entry name" value="REP-ASSOCIATED TYROSINE TRANSPOSASE"/>
    <property type="match status" value="1"/>
</dbReference>
<reference evidence="2 3" key="1">
    <citation type="submission" date="2018-07" db="EMBL/GenBank/DDBJ databases">
        <authorList>
            <person name="Peeters C."/>
        </authorList>
    </citation>
    <scope>NUCLEOTIDE SEQUENCE [LARGE SCALE GENOMIC DNA]</scope>
    <source>
        <strain evidence="2 3">LMG 30378</strain>
    </source>
</reference>
<evidence type="ECO:0000313" key="3">
    <source>
        <dbReference type="Proteomes" id="UP000289465"/>
    </source>
</evidence>